<dbReference type="RefSeq" id="WP_067385861.1">
    <property type="nucleotide sequence ID" value="NZ_BDQI01000070.1"/>
</dbReference>
<dbReference type="EMBL" id="BDQI01000070">
    <property type="protein sequence ID" value="GAX58890.1"/>
    <property type="molecule type" value="Genomic_DNA"/>
</dbReference>
<gene>
    <name evidence="2" type="primary">lexA_3</name>
    <name evidence="2" type="ORF">SO3561_10465</name>
</gene>
<evidence type="ECO:0000313" key="2">
    <source>
        <dbReference type="EMBL" id="GAX58890.1"/>
    </source>
</evidence>
<dbReference type="GO" id="GO:0004252">
    <property type="term" value="F:serine-type endopeptidase activity"/>
    <property type="evidence" value="ECO:0007669"/>
    <property type="project" value="UniProtKB-EC"/>
</dbReference>
<dbReference type="Pfam" id="PF01726">
    <property type="entry name" value="LexA_DNA_bind"/>
    <property type="match status" value="1"/>
</dbReference>
<dbReference type="Gene3D" id="1.10.10.10">
    <property type="entry name" value="Winged helix-like DNA-binding domain superfamily/Winged helix DNA-binding domain"/>
    <property type="match status" value="1"/>
</dbReference>
<comment type="caution">
    <text evidence="2">The sequence shown here is derived from an EMBL/GenBank/DDBJ whole genome shotgun (WGS) entry which is preliminary data.</text>
</comment>
<sequence>MNRRPEHLTAREEQILRCIRRWIEERGEGPSVRQLADDIGLSSTASVAYHLGNLEERGALVRDGRGWRTCRLVR</sequence>
<dbReference type="InterPro" id="IPR006199">
    <property type="entry name" value="LexA_DNA-bd_dom"/>
</dbReference>
<dbReference type="SUPFAM" id="SSF46785">
    <property type="entry name" value="Winged helix' DNA-binding domain"/>
    <property type="match status" value="1"/>
</dbReference>
<dbReference type="EC" id="3.4.21.88" evidence="2"/>
<proteinExistence type="predicted"/>
<dbReference type="GO" id="GO:0006508">
    <property type="term" value="P:proteolysis"/>
    <property type="evidence" value="ECO:0007669"/>
    <property type="project" value="InterPro"/>
</dbReference>
<keyword evidence="2" id="KW-0378">Hydrolase</keyword>
<dbReference type="AlphaFoldDB" id="A0A286PH61"/>
<dbReference type="InterPro" id="IPR036390">
    <property type="entry name" value="WH_DNA-bd_sf"/>
</dbReference>
<dbReference type="InterPro" id="IPR036388">
    <property type="entry name" value="WH-like_DNA-bd_sf"/>
</dbReference>
<dbReference type="STRING" id="1963.AQJ27_50825"/>
<evidence type="ECO:0000259" key="1">
    <source>
        <dbReference type="Pfam" id="PF01726"/>
    </source>
</evidence>
<accession>A0A286PH61</accession>
<reference evidence="3" key="1">
    <citation type="submission" date="2017-05" db="EMBL/GenBank/DDBJ databases">
        <title>Streptomyces olivochromogenes NBRC 3561 whole genome shotgun sequence.</title>
        <authorList>
            <person name="Dohra H."/>
            <person name="Kodani S."/>
        </authorList>
    </citation>
    <scope>NUCLEOTIDE SEQUENCE [LARGE SCALE GENOMIC DNA]</scope>
    <source>
        <strain evidence="3">NBRC 3561</strain>
    </source>
</reference>
<evidence type="ECO:0000313" key="3">
    <source>
        <dbReference type="Proteomes" id="UP000217446"/>
    </source>
</evidence>
<dbReference type="Proteomes" id="UP000217446">
    <property type="component" value="Unassembled WGS sequence"/>
</dbReference>
<protein>
    <submittedName>
        <fullName evidence="2">LexA repressor</fullName>
        <ecNumber evidence="2">3.4.21.88</ecNumber>
    </submittedName>
</protein>
<keyword evidence="3" id="KW-1185">Reference proteome</keyword>
<organism evidence="2 3">
    <name type="scientific">Streptomyces olivochromogenes</name>
    <dbReference type="NCBI Taxonomy" id="1963"/>
    <lineage>
        <taxon>Bacteria</taxon>
        <taxon>Bacillati</taxon>
        <taxon>Actinomycetota</taxon>
        <taxon>Actinomycetes</taxon>
        <taxon>Kitasatosporales</taxon>
        <taxon>Streptomycetaceae</taxon>
        <taxon>Streptomyces</taxon>
    </lineage>
</organism>
<name>A0A286PH61_STROL</name>
<feature type="domain" description="LexA repressor DNA-binding" evidence="1">
    <location>
        <begin position="6"/>
        <end position="63"/>
    </location>
</feature>